<dbReference type="RefSeq" id="WP_193928310.1">
    <property type="nucleotide sequence ID" value="NZ_JADEYC010000015.1"/>
</dbReference>
<feature type="transmembrane region" description="Helical" evidence="2">
    <location>
        <begin position="110"/>
        <end position="133"/>
    </location>
</feature>
<sequence>MTSPQHPWSRPDAGQGSWNQQSAWGAPAPHYPAQQYPAPQHPAPQPGEARPKTAEAAFWISVVIPLLATVLAVVGYLLLLNFISTMFDATAGSGRAAPESDEVLAGLQSFLLVFFISLTVAYLVLTALWIVFGFKMRAGKNWARVVLTVFAGLWVLVSMGMLPNAGGMTAFSAGELPGGVEPPGGLIALGFAQAAVGLLGMIAFLLLAFAGPSNRYFRAVAGQGPGTAPGYPGHAGYPGAGR</sequence>
<proteinExistence type="predicted"/>
<protein>
    <submittedName>
        <fullName evidence="3">Uncharacterized protein</fullName>
    </submittedName>
</protein>
<dbReference type="Proteomes" id="UP000598360">
    <property type="component" value="Unassembled WGS sequence"/>
</dbReference>
<feature type="transmembrane region" description="Helical" evidence="2">
    <location>
        <begin position="145"/>
        <end position="166"/>
    </location>
</feature>
<feature type="transmembrane region" description="Helical" evidence="2">
    <location>
        <begin position="186"/>
        <end position="209"/>
    </location>
</feature>
<dbReference type="AlphaFoldDB" id="A0A929B7Y7"/>
<evidence type="ECO:0000256" key="1">
    <source>
        <dbReference type="SAM" id="MobiDB-lite"/>
    </source>
</evidence>
<organism evidence="3 4">
    <name type="scientific">Saccharopolyspora montiporae</name>
    <dbReference type="NCBI Taxonomy" id="2781240"/>
    <lineage>
        <taxon>Bacteria</taxon>
        <taxon>Bacillati</taxon>
        <taxon>Actinomycetota</taxon>
        <taxon>Actinomycetes</taxon>
        <taxon>Pseudonocardiales</taxon>
        <taxon>Pseudonocardiaceae</taxon>
        <taxon>Saccharopolyspora</taxon>
    </lineage>
</organism>
<keyword evidence="2" id="KW-1133">Transmembrane helix</keyword>
<reference evidence="3" key="1">
    <citation type="submission" date="2020-10" db="EMBL/GenBank/DDBJ databases">
        <title>Diversity and distribution of actinomycetes associated with coral in the coast of Hainan.</title>
        <authorList>
            <person name="Li F."/>
        </authorList>
    </citation>
    <scope>NUCLEOTIDE SEQUENCE</scope>
    <source>
        <strain evidence="3">HNM0983</strain>
    </source>
</reference>
<accession>A0A929B7Y7</accession>
<keyword evidence="2" id="KW-0472">Membrane</keyword>
<evidence type="ECO:0000313" key="4">
    <source>
        <dbReference type="Proteomes" id="UP000598360"/>
    </source>
</evidence>
<feature type="compositionally biased region" description="Low complexity" evidence="1">
    <location>
        <begin position="26"/>
        <end position="38"/>
    </location>
</feature>
<feature type="transmembrane region" description="Helical" evidence="2">
    <location>
        <begin position="56"/>
        <end position="79"/>
    </location>
</feature>
<gene>
    <name evidence="3" type="ORF">IQ251_10560</name>
</gene>
<feature type="region of interest" description="Disordered" evidence="1">
    <location>
        <begin position="1"/>
        <end position="49"/>
    </location>
</feature>
<name>A0A929B7Y7_9PSEU</name>
<comment type="caution">
    <text evidence="3">The sequence shown here is derived from an EMBL/GenBank/DDBJ whole genome shotgun (WGS) entry which is preliminary data.</text>
</comment>
<keyword evidence="2" id="KW-0812">Transmembrane</keyword>
<evidence type="ECO:0000313" key="3">
    <source>
        <dbReference type="EMBL" id="MBE9374884.1"/>
    </source>
</evidence>
<dbReference type="EMBL" id="JADEYC010000015">
    <property type="protein sequence ID" value="MBE9374884.1"/>
    <property type="molecule type" value="Genomic_DNA"/>
</dbReference>
<evidence type="ECO:0000256" key="2">
    <source>
        <dbReference type="SAM" id="Phobius"/>
    </source>
</evidence>
<keyword evidence="4" id="KW-1185">Reference proteome</keyword>